<dbReference type="PANTHER" id="PTHR15052:SF3">
    <property type="match status" value="1"/>
</dbReference>
<dbReference type="InterPro" id="IPR052416">
    <property type="entry name" value="GTF3C_component"/>
</dbReference>
<dbReference type="EMBL" id="AK360452">
    <property type="protein sequence ID" value="BAJ91661.1"/>
    <property type="molecule type" value="mRNA"/>
</dbReference>
<proteinExistence type="evidence at transcript level"/>
<accession>F2D990</accession>
<feature type="signal peptide" evidence="1">
    <location>
        <begin position="1"/>
        <end position="28"/>
    </location>
</feature>
<name>F2D990_HORVV</name>
<evidence type="ECO:0000313" key="2">
    <source>
        <dbReference type="EMBL" id="BAJ91661.1"/>
    </source>
</evidence>
<sequence>MQVIKEKPSTRLIMLLLLSFMSRGIVISLEDGTLKFLSLPTIANDVPVTGRPFAGTKTQGVHTYQLSEYLIWDVHVSEITGHAAYCVADGTAVHFQLTSRFWEKKPRRNRVPYFLCGSLAEEGTAIKIGSSLQSSPLSNVPMVMRKGPESCQDVDQADNMREEELLTLANSGKSKTLSILLQVIIGLLPDMPAELHCRTCRFRTRRW</sequence>
<evidence type="ECO:0000256" key="1">
    <source>
        <dbReference type="SAM" id="SignalP"/>
    </source>
</evidence>
<dbReference type="AlphaFoldDB" id="F2D990"/>
<reference evidence="2" key="1">
    <citation type="journal article" date="2011" name="Plant Physiol.">
        <title>Comprehensive sequence analysis of 24,783 barley full-length cDNAs derived from 12 clone libraries.</title>
        <authorList>
            <person name="Matsumoto T."/>
            <person name="Tanaka T."/>
            <person name="Sakai H."/>
            <person name="Amano N."/>
            <person name="Kanamori H."/>
            <person name="Kurita K."/>
            <person name="Kikuta A."/>
            <person name="Kamiya K."/>
            <person name="Yamamoto M."/>
            <person name="Ikawa H."/>
            <person name="Fujii N."/>
            <person name="Hori K."/>
            <person name="Itoh T."/>
            <person name="Sato K."/>
        </authorList>
    </citation>
    <scope>NUCLEOTIDE SEQUENCE</scope>
    <source>
        <tissue evidence="2">Leaf</tissue>
    </source>
</reference>
<organism evidence="2">
    <name type="scientific">Hordeum vulgare subsp. vulgare</name>
    <name type="common">Domesticated barley</name>
    <dbReference type="NCBI Taxonomy" id="112509"/>
    <lineage>
        <taxon>Eukaryota</taxon>
        <taxon>Viridiplantae</taxon>
        <taxon>Streptophyta</taxon>
        <taxon>Embryophyta</taxon>
        <taxon>Tracheophyta</taxon>
        <taxon>Spermatophyta</taxon>
        <taxon>Magnoliopsida</taxon>
        <taxon>Liliopsida</taxon>
        <taxon>Poales</taxon>
        <taxon>Poaceae</taxon>
        <taxon>BOP clade</taxon>
        <taxon>Pooideae</taxon>
        <taxon>Triticodae</taxon>
        <taxon>Triticeae</taxon>
        <taxon>Hordeinae</taxon>
        <taxon>Hordeum</taxon>
    </lineage>
</organism>
<dbReference type="PANTHER" id="PTHR15052">
    <property type="entry name" value="RNA POLYMERASE III TRANSCRIPTION INITIATION FACTOR COMPLEX SUBUNIT"/>
    <property type="match status" value="1"/>
</dbReference>
<feature type="chain" id="PRO_5003275470" evidence="1">
    <location>
        <begin position="29"/>
        <end position="207"/>
    </location>
</feature>
<protein>
    <submittedName>
        <fullName evidence="2">Predicted protein</fullName>
    </submittedName>
</protein>
<keyword evidence="1" id="KW-0732">Signal</keyword>